<dbReference type="GO" id="GO:0008270">
    <property type="term" value="F:zinc ion binding"/>
    <property type="evidence" value="ECO:0007669"/>
    <property type="project" value="InterPro"/>
</dbReference>
<dbReference type="Proteomes" id="UP000185829">
    <property type="component" value="Unassembled WGS sequence"/>
</dbReference>
<dbReference type="InterPro" id="IPR001818">
    <property type="entry name" value="Pept_M10_metallopeptidase"/>
</dbReference>
<keyword evidence="2" id="KW-0479">Metal-binding</keyword>
<evidence type="ECO:0000256" key="5">
    <source>
        <dbReference type="SAM" id="SignalP"/>
    </source>
</evidence>
<name>A0A9X8R7L1_9BACI</name>
<dbReference type="Gene3D" id="3.40.390.10">
    <property type="entry name" value="Collagenase (Catalytic Domain)"/>
    <property type="match status" value="1"/>
</dbReference>
<dbReference type="RefSeq" id="WP_076366973.1">
    <property type="nucleotide sequence ID" value="NZ_FTMX01000002.1"/>
</dbReference>
<feature type="signal peptide" evidence="5">
    <location>
        <begin position="1"/>
        <end position="25"/>
    </location>
</feature>
<dbReference type="GO" id="GO:0004222">
    <property type="term" value="F:metalloendopeptidase activity"/>
    <property type="evidence" value="ECO:0007669"/>
    <property type="project" value="InterPro"/>
</dbReference>
<evidence type="ECO:0000256" key="4">
    <source>
        <dbReference type="ARBA" id="ARBA00022833"/>
    </source>
</evidence>
<evidence type="ECO:0000259" key="6">
    <source>
        <dbReference type="Pfam" id="PF00413"/>
    </source>
</evidence>
<comment type="caution">
    <text evidence="7">The sequence shown here is derived from an EMBL/GenBank/DDBJ whole genome shotgun (WGS) entry which is preliminary data.</text>
</comment>
<feature type="chain" id="PRO_5040972951" evidence="5">
    <location>
        <begin position="26"/>
        <end position="197"/>
    </location>
</feature>
<dbReference type="SUPFAM" id="SSF55486">
    <property type="entry name" value="Metalloproteases ('zincins'), catalytic domain"/>
    <property type="match status" value="1"/>
</dbReference>
<evidence type="ECO:0000256" key="1">
    <source>
        <dbReference type="ARBA" id="ARBA00022670"/>
    </source>
</evidence>
<evidence type="ECO:0000256" key="2">
    <source>
        <dbReference type="ARBA" id="ARBA00022723"/>
    </source>
</evidence>
<keyword evidence="4" id="KW-0862">Zinc</keyword>
<dbReference type="GO" id="GO:0031012">
    <property type="term" value="C:extracellular matrix"/>
    <property type="evidence" value="ECO:0007669"/>
    <property type="project" value="InterPro"/>
</dbReference>
<keyword evidence="1" id="KW-0645">Protease</keyword>
<reference evidence="7 8" key="1">
    <citation type="submission" date="2017-01" db="EMBL/GenBank/DDBJ databases">
        <authorList>
            <person name="Varghese N."/>
            <person name="Submissions S."/>
        </authorList>
    </citation>
    <scope>NUCLEOTIDE SEQUENCE [LARGE SCALE GENOMIC DNA]</scope>
    <source>
        <strain evidence="7 8">RUG2-6</strain>
    </source>
</reference>
<protein>
    <submittedName>
        <fullName evidence="7">Matrixin</fullName>
    </submittedName>
</protein>
<keyword evidence="3" id="KW-0378">Hydrolase</keyword>
<proteinExistence type="predicted"/>
<dbReference type="EMBL" id="FTMX01000002">
    <property type="protein sequence ID" value="SIQ85985.1"/>
    <property type="molecule type" value="Genomic_DNA"/>
</dbReference>
<evidence type="ECO:0000313" key="7">
    <source>
        <dbReference type="EMBL" id="SIQ85985.1"/>
    </source>
</evidence>
<evidence type="ECO:0000256" key="3">
    <source>
        <dbReference type="ARBA" id="ARBA00022801"/>
    </source>
</evidence>
<keyword evidence="5" id="KW-0732">Signal</keyword>
<dbReference type="GO" id="GO:0006508">
    <property type="term" value="P:proteolysis"/>
    <property type="evidence" value="ECO:0007669"/>
    <property type="project" value="UniProtKB-KW"/>
</dbReference>
<organism evidence="7 8">
    <name type="scientific">Peribacillus simplex</name>
    <dbReference type="NCBI Taxonomy" id="1478"/>
    <lineage>
        <taxon>Bacteria</taxon>
        <taxon>Bacillati</taxon>
        <taxon>Bacillota</taxon>
        <taxon>Bacilli</taxon>
        <taxon>Bacillales</taxon>
        <taxon>Bacillaceae</taxon>
        <taxon>Peribacillus</taxon>
    </lineage>
</organism>
<accession>A0A9X8R7L1</accession>
<gene>
    <name evidence="7" type="ORF">SAMN05878482_102393</name>
</gene>
<feature type="domain" description="Peptidase M10 metallopeptidase" evidence="6">
    <location>
        <begin position="146"/>
        <end position="197"/>
    </location>
</feature>
<dbReference type="Pfam" id="PF00413">
    <property type="entry name" value="Peptidase_M10"/>
    <property type="match status" value="1"/>
</dbReference>
<sequence length="197" mass="22419">MRRLMRNSVLLSTILVFLIPISANAYNTFKGHKMSSGIGNYGKSTKFYWVDSSASTYSTKIANSFDRWIYSSKYAGILTPTSYRKTTTKSASTIDLYRVNSLSNLGKGVAGVTYFYVNQTKVLPQNQNWYWSKIQLAKDVLTSYPKYQQVTISHEIGHAFGLAHTNNQLMHPNVNAAYDLGIQYPRKDEYNGINYLY</sequence>
<dbReference type="InterPro" id="IPR024079">
    <property type="entry name" value="MetalloPept_cat_dom_sf"/>
</dbReference>
<evidence type="ECO:0000313" key="8">
    <source>
        <dbReference type="Proteomes" id="UP000185829"/>
    </source>
</evidence>
<dbReference type="AlphaFoldDB" id="A0A9X8R7L1"/>